<evidence type="ECO:0000313" key="3">
    <source>
        <dbReference type="Proteomes" id="UP001221757"/>
    </source>
</evidence>
<sequence>MGAAPEAVAAEDNVVGMQWAQRQEEQARSSHYHCQPACCKPGLGWSNAMRVIQGNQGGRMSGGLATSVHVNSLGLWPREAVSHSNVDFFLWHNRDLVLNEGNPGDEGIGGGGAAWGPSTPALEASNTTQKS</sequence>
<feature type="region of interest" description="Disordered" evidence="1">
    <location>
        <begin position="102"/>
        <end position="131"/>
    </location>
</feature>
<dbReference type="Proteomes" id="UP001221757">
    <property type="component" value="Unassembled WGS sequence"/>
</dbReference>
<accession>A0AAD7GLV0</accession>
<evidence type="ECO:0000256" key="1">
    <source>
        <dbReference type="SAM" id="MobiDB-lite"/>
    </source>
</evidence>
<gene>
    <name evidence="2" type="ORF">B0H17DRAFT_1128635</name>
</gene>
<reference evidence="2" key="1">
    <citation type="submission" date="2023-03" db="EMBL/GenBank/DDBJ databases">
        <title>Massive genome expansion in bonnet fungi (Mycena s.s.) driven by repeated elements and novel gene families across ecological guilds.</title>
        <authorList>
            <consortium name="Lawrence Berkeley National Laboratory"/>
            <person name="Harder C.B."/>
            <person name="Miyauchi S."/>
            <person name="Viragh M."/>
            <person name="Kuo A."/>
            <person name="Thoen E."/>
            <person name="Andreopoulos B."/>
            <person name="Lu D."/>
            <person name="Skrede I."/>
            <person name="Drula E."/>
            <person name="Henrissat B."/>
            <person name="Morin E."/>
            <person name="Kohler A."/>
            <person name="Barry K."/>
            <person name="LaButti K."/>
            <person name="Morin E."/>
            <person name="Salamov A."/>
            <person name="Lipzen A."/>
            <person name="Mereny Z."/>
            <person name="Hegedus B."/>
            <person name="Baldrian P."/>
            <person name="Stursova M."/>
            <person name="Weitz H."/>
            <person name="Taylor A."/>
            <person name="Grigoriev I.V."/>
            <person name="Nagy L.G."/>
            <person name="Martin F."/>
            <person name="Kauserud H."/>
        </authorList>
    </citation>
    <scope>NUCLEOTIDE SEQUENCE</scope>
    <source>
        <strain evidence="2">CBHHK067</strain>
    </source>
</reference>
<keyword evidence="3" id="KW-1185">Reference proteome</keyword>
<proteinExistence type="predicted"/>
<dbReference type="EMBL" id="JARKIE010000019">
    <property type="protein sequence ID" value="KAJ7700778.1"/>
    <property type="molecule type" value="Genomic_DNA"/>
</dbReference>
<feature type="compositionally biased region" description="Gly residues" evidence="1">
    <location>
        <begin position="104"/>
        <end position="114"/>
    </location>
</feature>
<evidence type="ECO:0000313" key="2">
    <source>
        <dbReference type="EMBL" id="KAJ7700778.1"/>
    </source>
</evidence>
<name>A0AAD7GLV0_MYCRO</name>
<comment type="caution">
    <text evidence="2">The sequence shown here is derived from an EMBL/GenBank/DDBJ whole genome shotgun (WGS) entry which is preliminary data.</text>
</comment>
<organism evidence="2 3">
    <name type="scientific">Mycena rosella</name>
    <name type="common">Pink bonnet</name>
    <name type="synonym">Agaricus rosellus</name>
    <dbReference type="NCBI Taxonomy" id="1033263"/>
    <lineage>
        <taxon>Eukaryota</taxon>
        <taxon>Fungi</taxon>
        <taxon>Dikarya</taxon>
        <taxon>Basidiomycota</taxon>
        <taxon>Agaricomycotina</taxon>
        <taxon>Agaricomycetes</taxon>
        <taxon>Agaricomycetidae</taxon>
        <taxon>Agaricales</taxon>
        <taxon>Marasmiineae</taxon>
        <taxon>Mycenaceae</taxon>
        <taxon>Mycena</taxon>
    </lineage>
</organism>
<dbReference type="AlphaFoldDB" id="A0AAD7GLV0"/>
<protein>
    <submittedName>
        <fullName evidence="2">Uncharacterized protein</fullName>
    </submittedName>
</protein>